<evidence type="ECO:0000256" key="2">
    <source>
        <dbReference type="ARBA" id="ARBA00005369"/>
    </source>
</evidence>
<dbReference type="Proteomes" id="UP000574332">
    <property type="component" value="Unassembled WGS sequence"/>
</dbReference>
<dbReference type="NCBIfam" id="TIGR00080">
    <property type="entry name" value="pimt"/>
    <property type="match status" value="1"/>
</dbReference>
<evidence type="ECO:0000256" key="7">
    <source>
        <dbReference type="HAMAP-Rule" id="MF_00090"/>
    </source>
</evidence>
<proteinExistence type="inferred from homology"/>
<comment type="function">
    <text evidence="7">Catalyzes the methyl esterification of L-isoaspartyl residues in peptides and proteins that result from spontaneous decomposition of normal L-aspartyl and L-asparaginyl residues. It plays a role in the repair and/or degradation of damaged proteins.</text>
</comment>
<organism evidence="8 9">
    <name type="scientific">Macellibacteroides fermentans</name>
    <dbReference type="NCBI Taxonomy" id="879969"/>
    <lineage>
        <taxon>Bacteria</taxon>
        <taxon>Pseudomonadati</taxon>
        <taxon>Bacteroidota</taxon>
        <taxon>Bacteroidia</taxon>
        <taxon>Bacteroidales</taxon>
        <taxon>Porphyromonadaceae</taxon>
        <taxon>Macellibacteroides</taxon>
    </lineage>
</organism>
<dbReference type="HAMAP" id="MF_00090">
    <property type="entry name" value="PIMT"/>
    <property type="match status" value="1"/>
</dbReference>
<dbReference type="PANTHER" id="PTHR11579:SF0">
    <property type="entry name" value="PROTEIN-L-ISOASPARTATE(D-ASPARTATE) O-METHYLTRANSFERASE"/>
    <property type="match status" value="1"/>
</dbReference>
<evidence type="ECO:0000313" key="9">
    <source>
        <dbReference type="Proteomes" id="UP000574332"/>
    </source>
</evidence>
<keyword evidence="6 7" id="KW-0949">S-adenosyl-L-methionine</keyword>
<comment type="subcellular location">
    <subcellularLocation>
        <location evidence="1 7">Cytoplasm</location>
    </subcellularLocation>
</comment>
<dbReference type="GO" id="GO:0004719">
    <property type="term" value="F:protein-L-isoaspartate (D-aspartate) O-methyltransferase activity"/>
    <property type="evidence" value="ECO:0007669"/>
    <property type="project" value="UniProtKB-UniRule"/>
</dbReference>
<gene>
    <name evidence="7" type="primary">pcm</name>
    <name evidence="8" type="ORF">F5613_002516</name>
</gene>
<keyword evidence="5 7" id="KW-0808">Transferase</keyword>
<comment type="similarity">
    <text evidence="2 7">Belongs to the methyltransferase superfamily. L-isoaspartyl/D-aspartyl protein methyltransferase family.</text>
</comment>
<feature type="active site" evidence="7">
    <location>
        <position position="100"/>
    </location>
</feature>
<dbReference type="EMBL" id="JACCCY010000003">
    <property type="protein sequence ID" value="NYI50386.1"/>
    <property type="molecule type" value="Genomic_DNA"/>
</dbReference>
<protein>
    <recommendedName>
        <fullName evidence="7">Protein-L-isoaspartate O-methyltransferase</fullName>
        <ecNumber evidence="7">2.1.1.77</ecNumber>
    </recommendedName>
    <alternativeName>
        <fullName evidence="7">L-isoaspartyl protein carboxyl methyltransferase</fullName>
    </alternativeName>
    <alternativeName>
        <fullName evidence="7">Protein L-isoaspartyl methyltransferase</fullName>
    </alternativeName>
    <alternativeName>
        <fullName evidence="7">Protein-beta-aspartate methyltransferase</fullName>
        <shortName evidence="7">PIMT</shortName>
    </alternativeName>
</protein>
<keyword evidence="9" id="KW-1185">Reference proteome</keyword>
<dbReference type="Gene3D" id="3.40.50.150">
    <property type="entry name" value="Vaccinia Virus protein VP39"/>
    <property type="match status" value="1"/>
</dbReference>
<evidence type="ECO:0000256" key="1">
    <source>
        <dbReference type="ARBA" id="ARBA00004496"/>
    </source>
</evidence>
<dbReference type="GO" id="GO:0032259">
    <property type="term" value="P:methylation"/>
    <property type="evidence" value="ECO:0007669"/>
    <property type="project" value="UniProtKB-KW"/>
</dbReference>
<keyword evidence="4 7" id="KW-0489">Methyltransferase</keyword>
<dbReference type="InterPro" id="IPR000682">
    <property type="entry name" value="PCMT"/>
</dbReference>
<sequence>MSDIAFSIVLKETYRMKTDKIPVPGTVFENNLKERLMNSSLEDLERQRMVREQLECRGIRSRMVLDALAKVPRHLFVPADIRHLAYTDHALLTYCGQTISQPFIVAKMTEMLSLEPNHRVLEIGTGTGYQTAILAALAGEVYTMERIKELHDLARENLSPFHYSNIHYLYGNGYNGYPDAAPYHAIIVTAAPPSIPQSLIDQLAPGGQMVIPVGTDFQILYLVTKDADGLIHEIPVFSVVFVPMVK</sequence>
<dbReference type="InterPro" id="IPR029063">
    <property type="entry name" value="SAM-dependent_MTases_sf"/>
</dbReference>
<dbReference type="CDD" id="cd02440">
    <property type="entry name" value="AdoMet_MTases"/>
    <property type="match status" value="1"/>
</dbReference>
<evidence type="ECO:0000256" key="4">
    <source>
        <dbReference type="ARBA" id="ARBA00022603"/>
    </source>
</evidence>
<dbReference type="GO" id="GO:0030091">
    <property type="term" value="P:protein repair"/>
    <property type="evidence" value="ECO:0007669"/>
    <property type="project" value="UniProtKB-UniRule"/>
</dbReference>
<evidence type="ECO:0000256" key="3">
    <source>
        <dbReference type="ARBA" id="ARBA00022490"/>
    </source>
</evidence>
<dbReference type="Pfam" id="PF01135">
    <property type="entry name" value="PCMT"/>
    <property type="match status" value="1"/>
</dbReference>
<dbReference type="NCBIfam" id="NF001453">
    <property type="entry name" value="PRK00312.1"/>
    <property type="match status" value="1"/>
</dbReference>
<comment type="catalytic activity">
    <reaction evidence="7">
        <text>[protein]-L-isoaspartate + S-adenosyl-L-methionine = [protein]-L-isoaspartate alpha-methyl ester + S-adenosyl-L-homocysteine</text>
        <dbReference type="Rhea" id="RHEA:12705"/>
        <dbReference type="Rhea" id="RHEA-COMP:12143"/>
        <dbReference type="Rhea" id="RHEA-COMP:12144"/>
        <dbReference type="ChEBI" id="CHEBI:57856"/>
        <dbReference type="ChEBI" id="CHEBI:59789"/>
        <dbReference type="ChEBI" id="CHEBI:90596"/>
        <dbReference type="ChEBI" id="CHEBI:90598"/>
        <dbReference type="EC" id="2.1.1.77"/>
    </reaction>
</comment>
<comment type="caution">
    <text evidence="8">The sequence shown here is derived from an EMBL/GenBank/DDBJ whole genome shotgun (WGS) entry which is preliminary data.</text>
</comment>
<dbReference type="PROSITE" id="PS01279">
    <property type="entry name" value="PCMT"/>
    <property type="match status" value="1"/>
</dbReference>
<dbReference type="RefSeq" id="WP_246303403.1">
    <property type="nucleotide sequence ID" value="NZ_JACCCY010000003.1"/>
</dbReference>
<dbReference type="GO" id="GO:0005737">
    <property type="term" value="C:cytoplasm"/>
    <property type="evidence" value="ECO:0007669"/>
    <property type="project" value="UniProtKB-SubCell"/>
</dbReference>
<dbReference type="EC" id="2.1.1.77" evidence="7"/>
<name>A0A8E2A180_9PORP</name>
<accession>A0A8E2A180</accession>
<dbReference type="PANTHER" id="PTHR11579">
    <property type="entry name" value="PROTEIN-L-ISOASPARTATE O-METHYLTRANSFERASE"/>
    <property type="match status" value="1"/>
</dbReference>
<reference evidence="8 9" key="1">
    <citation type="submission" date="2020-07" db="EMBL/GenBank/DDBJ databases">
        <title>Genomic Encyclopedia of Type Strains, Phase IV (KMG-IV): sequencing the most valuable type-strain genomes for metagenomic binning, comparative biology and taxonomic classification.</title>
        <authorList>
            <person name="Goeker M."/>
        </authorList>
    </citation>
    <scope>NUCLEOTIDE SEQUENCE [LARGE SCALE GENOMIC DNA]</scope>
    <source>
        <strain evidence="8 9">DSM 23697</strain>
    </source>
</reference>
<evidence type="ECO:0000256" key="5">
    <source>
        <dbReference type="ARBA" id="ARBA00022679"/>
    </source>
</evidence>
<dbReference type="FunFam" id="3.40.50.150:FF:000010">
    <property type="entry name" value="Protein-L-isoaspartate O-methyltransferase"/>
    <property type="match status" value="1"/>
</dbReference>
<keyword evidence="3 7" id="KW-0963">Cytoplasm</keyword>
<dbReference type="SUPFAM" id="SSF53335">
    <property type="entry name" value="S-adenosyl-L-methionine-dependent methyltransferases"/>
    <property type="match status" value="1"/>
</dbReference>
<evidence type="ECO:0000256" key="6">
    <source>
        <dbReference type="ARBA" id="ARBA00022691"/>
    </source>
</evidence>
<dbReference type="AlphaFoldDB" id="A0A8E2A180"/>
<evidence type="ECO:0000313" key="8">
    <source>
        <dbReference type="EMBL" id="NYI50386.1"/>
    </source>
</evidence>